<feature type="compositionally biased region" description="Basic residues" evidence="1">
    <location>
        <begin position="103"/>
        <end position="113"/>
    </location>
</feature>
<accession>A0A5D3B660</accession>
<dbReference type="EMBL" id="NIDF01000004">
    <property type="protein sequence ID" value="TYJ58498.1"/>
    <property type="molecule type" value="Genomic_DNA"/>
</dbReference>
<feature type="compositionally biased region" description="Low complexity" evidence="1">
    <location>
        <begin position="10"/>
        <end position="26"/>
    </location>
</feature>
<gene>
    <name evidence="2" type="ORF">B9479_000705</name>
</gene>
<evidence type="ECO:0000256" key="1">
    <source>
        <dbReference type="SAM" id="MobiDB-lite"/>
    </source>
</evidence>
<proteinExistence type="predicted"/>
<reference evidence="2 3" key="1">
    <citation type="submission" date="2017-05" db="EMBL/GenBank/DDBJ databases">
        <title>The Genome Sequence of Tsuchiyaea wingfieldii DSM 27421.</title>
        <authorList>
            <person name="Cuomo C."/>
            <person name="Passer A."/>
            <person name="Billmyre B."/>
            <person name="Heitman J."/>
        </authorList>
    </citation>
    <scope>NUCLEOTIDE SEQUENCE [LARGE SCALE GENOMIC DNA]</scope>
    <source>
        <strain evidence="2 3">DSM 27421</strain>
    </source>
</reference>
<feature type="region of interest" description="Disordered" evidence="1">
    <location>
        <begin position="1"/>
        <end position="113"/>
    </location>
</feature>
<feature type="compositionally biased region" description="Basic and acidic residues" evidence="1">
    <location>
        <begin position="77"/>
        <end position="102"/>
    </location>
</feature>
<comment type="caution">
    <text evidence="2">The sequence shown here is derived from an EMBL/GenBank/DDBJ whole genome shotgun (WGS) entry which is preliminary data.</text>
</comment>
<feature type="compositionally biased region" description="Polar residues" evidence="1">
    <location>
        <begin position="50"/>
        <end position="68"/>
    </location>
</feature>
<dbReference type="Proteomes" id="UP000322245">
    <property type="component" value="Unassembled WGS sequence"/>
</dbReference>
<keyword evidence="3" id="KW-1185">Reference proteome</keyword>
<organism evidence="2 3">
    <name type="scientific">Cryptococcus floricola</name>
    <dbReference type="NCBI Taxonomy" id="2591691"/>
    <lineage>
        <taxon>Eukaryota</taxon>
        <taxon>Fungi</taxon>
        <taxon>Dikarya</taxon>
        <taxon>Basidiomycota</taxon>
        <taxon>Agaricomycotina</taxon>
        <taxon>Tremellomycetes</taxon>
        <taxon>Tremellales</taxon>
        <taxon>Cryptococcaceae</taxon>
        <taxon>Cryptococcus</taxon>
    </lineage>
</organism>
<dbReference type="AlphaFoldDB" id="A0A5D3B660"/>
<evidence type="ECO:0000313" key="2">
    <source>
        <dbReference type="EMBL" id="TYJ58498.1"/>
    </source>
</evidence>
<sequence>MAAQEHKAEASASAQPSSSSTRAPAAVDKKASSAQSVKLLKNSRLPATMITATGSIQASQKNKANKGQVSKKKKARTEKGKDRAAELSSRLEEKVRDREDRKAKRQRAKKAWE</sequence>
<evidence type="ECO:0000313" key="3">
    <source>
        <dbReference type="Proteomes" id="UP000322245"/>
    </source>
</evidence>
<protein>
    <submittedName>
        <fullName evidence="2">Uncharacterized protein</fullName>
    </submittedName>
</protein>
<name>A0A5D3B660_9TREE</name>